<keyword evidence="3" id="KW-1185">Reference proteome</keyword>
<reference evidence="2" key="1">
    <citation type="submission" date="2019-08" db="EMBL/GenBank/DDBJ databases">
        <title>The genome of the North American firefly Photinus pyralis.</title>
        <authorList>
            <consortium name="Photinus pyralis genome working group"/>
            <person name="Fallon T.R."/>
            <person name="Sander Lower S.E."/>
            <person name="Weng J.-K."/>
        </authorList>
    </citation>
    <scope>NUCLEOTIDE SEQUENCE</scope>
    <source>
        <strain evidence="2">TRF0915ILg1</strain>
        <tissue evidence="2">Whole body</tissue>
    </source>
</reference>
<dbReference type="SUPFAM" id="SSF53756">
    <property type="entry name" value="UDP-Glycosyltransferase/glycogen phosphorylase"/>
    <property type="match status" value="1"/>
</dbReference>
<protein>
    <recommendedName>
        <fullName evidence="4">Ecdysteroid UDP-glucosyltransferase</fullName>
    </recommendedName>
</protein>
<evidence type="ECO:0008006" key="4">
    <source>
        <dbReference type="Google" id="ProtNLM"/>
    </source>
</evidence>
<comment type="caution">
    <text evidence="2">The sequence shown here is derived from an EMBL/GenBank/DDBJ whole genome shotgun (WGS) entry which is preliminary data.</text>
</comment>
<proteinExistence type="predicted"/>
<dbReference type="OrthoDB" id="5835829at2759"/>
<feature type="signal peptide" evidence="1">
    <location>
        <begin position="1"/>
        <end position="20"/>
    </location>
</feature>
<evidence type="ECO:0000313" key="3">
    <source>
        <dbReference type="Proteomes" id="UP000801492"/>
    </source>
</evidence>
<dbReference type="Proteomes" id="UP000801492">
    <property type="component" value="Unassembled WGS sequence"/>
</dbReference>
<sequence>MRLIIFALYIAISLICSADSARILGVFHMPAYSHHQLGDKILKELASRGHEVTVITPYQEKTPIKNFKQVVLTGVFEQTQ</sequence>
<feature type="non-terminal residue" evidence="2">
    <location>
        <position position="80"/>
    </location>
</feature>
<keyword evidence="1" id="KW-0732">Signal</keyword>
<dbReference type="EMBL" id="VTPC01086676">
    <property type="protein sequence ID" value="KAF2886721.1"/>
    <property type="molecule type" value="Genomic_DNA"/>
</dbReference>
<accession>A0A8K0CKI0</accession>
<evidence type="ECO:0000313" key="2">
    <source>
        <dbReference type="EMBL" id="KAF2886721.1"/>
    </source>
</evidence>
<evidence type="ECO:0000256" key="1">
    <source>
        <dbReference type="SAM" id="SignalP"/>
    </source>
</evidence>
<gene>
    <name evidence="2" type="ORF">ILUMI_19452</name>
</gene>
<organism evidence="2 3">
    <name type="scientific">Ignelater luminosus</name>
    <name type="common">Cucubano</name>
    <name type="synonym">Pyrophorus luminosus</name>
    <dbReference type="NCBI Taxonomy" id="2038154"/>
    <lineage>
        <taxon>Eukaryota</taxon>
        <taxon>Metazoa</taxon>
        <taxon>Ecdysozoa</taxon>
        <taxon>Arthropoda</taxon>
        <taxon>Hexapoda</taxon>
        <taxon>Insecta</taxon>
        <taxon>Pterygota</taxon>
        <taxon>Neoptera</taxon>
        <taxon>Endopterygota</taxon>
        <taxon>Coleoptera</taxon>
        <taxon>Polyphaga</taxon>
        <taxon>Elateriformia</taxon>
        <taxon>Elateroidea</taxon>
        <taxon>Elateridae</taxon>
        <taxon>Agrypninae</taxon>
        <taxon>Pyrophorini</taxon>
        <taxon>Ignelater</taxon>
    </lineage>
</organism>
<feature type="chain" id="PRO_5035433792" description="Ecdysteroid UDP-glucosyltransferase" evidence="1">
    <location>
        <begin position="21"/>
        <end position="80"/>
    </location>
</feature>
<dbReference type="AlphaFoldDB" id="A0A8K0CKI0"/>
<name>A0A8K0CKI0_IGNLU</name>